<sequence>MKSSANDDRLTFEQLSCTYLFWAKAWTLVGDVYVEFHRIKGTEISIQAESKTSTRELRMSSEVVKEVQRLKRKLGQYNQNCSSCSLVNCSCQSDRASSGSSASSSSGDKRMRFGKSSDNRNFQLNKGGDALVGAEESLETCNVEFTVPARAEIALREAPKAKNGGIFKYLEGPIAGDVEHNLSAALSCYEEARKALGGLPTVSEELQSVLKKKGWVWNELGRIRLERKELDKAEHAFAESINVFRDVSDHTNIILINCNLAHGRRALAEEMVSKVEGYKIHTIFRNAYKQSLETAKLEYSESLRYYGAAKSHLNTIVEDASSVSDSLRNEVYTQFAHTYLRLGMLLAREDTTAEVYENRALKQPSVPSDRRSRKELRKHEISANDAIRVALSVYESMGDLRKQEAAYAYFQLACYQRDCCLKFLESDHEKNNLPKGENSIGQRVKQYASLAERNWQKAMDFYGPTTHSTICWNHHYLAYLKGRHISETFSKSLSTDYPEIYTKFWNQMQMLLRKMLAMSLPASSNKSSPTTQPNPSTRSGDAGKLRELYKMSLKSTDVHGLHAMYSLWTS</sequence>
<protein>
    <submittedName>
        <fullName evidence="1">Uncharacterized protein</fullName>
    </submittedName>
</protein>
<name>A0ACC1ACZ4_9ROSI</name>
<evidence type="ECO:0000313" key="2">
    <source>
        <dbReference type="Proteomes" id="UP001164250"/>
    </source>
</evidence>
<accession>A0ACC1ACZ4</accession>
<organism evidence="1 2">
    <name type="scientific">Pistacia atlantica</name>
    <dbReference type="NCBI Taxonomy" id="434234"/>
    <lineage>
        <taxon>Eukaryota</taxon>
        <taxon>Viridiplantae</taxon>
        <taxon>Streptophyta</taxon>
        <taxon>Embryophyta</taxon>
        <taxon>Tracheophyta</taxon>
        <taxon>Spermatophyta</taxon>
        <taxon>Magnoliopsida</taxon>
        <taxon>eudicotyledons</taxon>
        <taxon>Gunneridae</taxon>
        <taxon>Pentapetalae</taxon>
        <taxon>rosids</taxon>
        <taxon>malvids</taxon>
        <taxon>Sapindales</taxon>
        <taxon>Anacardiaceae</taxon>
        <taxon>Pistacia</taxon>
    </lineage>
</organism>
<dbReference type="EMBL" id="CM047906">
    <property type="protein sequence ID" value="KAJ0085385.1"/>
    <property type="molecule type" value="Genomic_DNA"/>
</dbReference>
<proteinExistence type="predicted"/>
<comment type="caution">
    <text evidence="1">The sequence shown here is derived from an EMBL/GenBank/DDBJ whole genome shotgun (WGS) entry which is preliminary data.</text>
</comment>
<gene>
    <name evidence="1" type="ORF">Patl1_07818</name>
</gene>
<dbReference type="Proteomes" id="UP001164250">
    <property type="component" value="Chromosome 10"/>
</dbReference>
<reference evidence="2" key="1">
    <citation type="journal article" date="2023" name="G3 (Bethesda)">
        <title>Genome assembly and association tests identify interacting loci associated with vigor, precocity, and sex in interspecific pistachio rootstocks.</title>
        <authorList>
            <person name="Palmer W."/>
            <person name="Jacygrad E."/>
            <person name="Sagayaradj S."/>
            <person name="Cavanaugh K."/>
            <person name="Han R."/>
            <person name="Bertier L."/>
            <person name="Beede B."/>
            <person name="Kafkas S."/>
            <person name="Golino D."/>
            <person name="Preece J."/>
            <person name="Michelmore R."/>
        </authorList>
    </citation>
    <scope>NUCLEOTIDE SEQUENCE [LARGE SCALE GENOMIC DNA]</scope>
</reference>
<keyword evidence="2" id="KW-1185">Reference proteome</keyword>
<evidence type="ECO:0000313" key="1">
    <source>
        <dbReference type="EMBL" id="KAJ0085385.1"/>
    </source>
</evidence>